<dbReference type="RefSeq" id="WP_376739445.1">
    <property type="nucleotide sequence ID" value="NZ_RJPS01000015.1"/>
</dbReference>
<dbReference type="Gene3D" id="2.60.120.260">
    <property type="entry name" value="Galactose-binding domain-like"/>
    <property type="match status" value="1"/>
</dbReference>
<evidence type="ECO:0000313" key="3">
    <source>
        <dbReference type="EMBL" id="RSJ88328.1"/>
    </source>
</evidence>
<reference evidence="3 4" key="1">
    <citation type="submission" date="2018-11" db="EMBL/GenBank/DDBJ databases">
        <title>Species Designations Belie Phenotypic and Genotypic Heterogeneity in Oral Streptococci.</title>
        <authorList>
            <person name="Velsko I."/>
        </authorList>
    </citation>
    <scope>NUCLEOTIDE SEQUENCE [LARGE SCALE GENOMIC DNA]</scope>
    <source>
        <strain evidence="3 4">A52</strain>
    </source>
</reference>
<gene>
    <name evidence="3" type="ORF">D8792_09895</name>
</gene>
<feature type="compositionally biased region" description="Basic and acidic residues" evidence="2">
    <location>
        <begin position="539"/>
        <end position="548"/>
    </location>
</feature>
<dbReference type="PANTHER" id="PTHR24023:SF1082">
    <property type="entry name" value="COLLAGEN TRIPLE HELIX REPEAT"/>
    <property type="match status" value="1"/>
</dbReference>
<dbReference type="PANTHER" id="PTHR24023">
    <property type="entry name" value="COLLAGEN ALPHA"/>
    <property type="match status" value="1"/>
</dbReference>
<evidence type="ECO:0000256" key="2">
    <source>
        <dbReference type="SAM" id="MobiDB-lite"/>
    </source>
</evidence>
<dbReference type="GO" id="GO:0031012">
    <property type="term" value="C:extracellular matrix"/>
    <property type="evidence" value="ECO:0007669"/>
    <property type="project" value="TreeGrafter"/>
</dbReference>
<evidence type="ECO:0000256" key="1">
    <source>
        <dbReference type="SAM" id="Coils"/>
    </source>
</evidence>
<organism evidence="3 4">
    <name type="scientific">Streptococcus cristatus</name>
    <dbReference type="NCBI Taxonomy" id="45634"/>
    <lineage>
        <taxon>Bacteria</taxon>
        <taxon>Bacillati</taxon>
        <taxon>Bacillota</taxon>
        <taxon>Bacilli</taxon>
        <taxon>Lactobacillales</taxon>
        <taxon>Streptococcaceae</taxon>
        <taxon>Streptococcus</taxon>
    </lineage>
</organism>
<proteinExistence type="predicted"/>
<dbReference type="Proteomes" id="UP000270868">
    <property type="component" value="Unassembled WGS sequence"/>
</dbReference>
<dbReference type="GO" id="GO:0005615">
    <property type="term" value="C:extracellular space"/>
    <property type="evidence" value="ECO:0007669"/>
    <property type="project" value="TreeGrafter"/>
</dbReference>
<protein>
    <submittedName>
        <fullName evidence="3">Collagen triple helix repeat (20 copies)</fullName>
    </submittedName>
</protein>
<evidence type="ECO:0000313" key="4">
    <source>
        <dbReference type="Proteomes" id="UP000270868"/>
    </source>
</evidence>
<dbReference type="InterPro" id="IPR008160">
    <property type="entry name" value="Collagen"/>
</dbReference>
<keyword evidence="3" id="KW-0176">Collagen</keyword>
<accession>A0A3R9SWE0</accession>
<dbReference type="GO" id="GO:0030198">
    <property type="term" value="P:extracellular matrix organization"/>
    <property type="evidence" value="ECO:0007669"/>
    <property type="project" value="TreeGrafter"/>
</dbReference>
<comment type="caution">
    <text evidence="3">The sequence shown here is derived from an EMBL/GenBank/DDBJ whole genome shotgun (WGS) entry which is preliminary data.</text>
</comment>
<dbReference type="InterPro" id="IPR050149">
    <property type="entry name" value="Collagen_superfamily"/>
</dbReference>
<sequence length="1466" mass="160847">MLLTIHDAHLHPVASIDNDKQTTLNYFNDTWHRFFETGAATFDFTVAKKTLSTDTHSKRAYNLLSEKNFISFEYEGETQLFTVRKTVENEKVIKVNCVNLNLELINEYANPYKAPKAMSFKEYCEAMDLLNFTLLQIGINEVSDKKITAEWEGQDTKLARLLSLANKFGAEIEFKTRLNDDSSIKAFVVNVYHENDATHQGVGKVQSKVLRYGRDFRSLTRTVDTTGIYNATRPTGKTEEGEVVTIAGMQALEIKNEKGEIEFFQRGDMLYAPLSMSMFPAAFTSGTMSDQWIRKDFPVESASKEVIRSSALRELKKNCYPAVTYEVDGFLPYGPGDTVEVEDDGFYPALLLQMRVFEQSMSFTGTGENKTVFANFKAIENKVSSSLQQRLENMLEEAKPYSVSLATDNGHIFKNNQGESTVFPTLKKGNRAVECTWKWLIDNEDFGQAPSHKVTAAGMRESLTLTAIALVNGQEVAREQLTFTNVNDGQNGAKGDPGPQGPKGSTGATGAKGDKGETGARGPQGERGAQGATGPQGPKGERGERGDPADTAELKKAVTAAQTQLADVKDNLAGVRANLTQAQSQLNSNISQIRSDVGSIRTKQTQAESEIAKQVQALNATKTELAGVKSAQATFEQTTTRRLAELANVADGKASKSELVQTAEELKSRIASVQASGRNLFLNSLFKQDIRKTGIWTTSTYTATIDSENKYLGHNALKIVGQDPAGKDGGNPKITYPATGQYGKVAPGSMTNQNVTISFYAKAENAGTILRSRLGNIGYKDGNVTLTFEVRASGIRQEIINATKDKADKTLVTAEAGKLREELATVQAYVNADGTRAESLRTYSREETARQLTTLRQIVESGYVGRAQHAEDVRSISRRFEELRTGASNLLLNTGFNKISDVNNVNNPILKLNQNDYNGHNSIEVAVTGQNKNAWKGITLNASISGFKEGDTIAVRMPIYIFSDVPINAGLALQLKNHSKNKSHLFKDLGDLPRNKWHIVEFLHTFNNDADFEGMNFFYLYSTQNGHYKIAEPSLTLSNIIPSSWTPAFEDSKSYTNTKLAEYRQDVDGQLASMQTAINTANGSLTVFNTWKQSAQETLNKVGKVESGLNETKTSLAEFKQTAEGQLTTITQQVAGKVSQTELTQRANQITQAVQELSNSVLRKSQVKINEGGIISSVEKTVNGQTLASMIVQSPENVEIIARLLKVKGDMIVNGSVTVDKLNIEGELSALSGKLGRVTSGEIINEYETPYTRGEIRIADNIQITNHNKSGPRSNLGKEEIKMLPNGILMNAYDTNEKPIHTMQVSPDIISYQRLNYSLKGGGTGSWDLAYSNGYSALNIDTVNQKIRLQAESSLMWGINATFLRIGNLVTVSVTRIIKNIASIVENAKAVERIPAGFRPISQAHLTLTGNVNATIDATCIVHLEPDGAIRYTNNKFGDRVWTGTVSYTTVDEFPLAGDVPKGKII</sequence>
<name>A0A3R9SWE0_STRCR</name>
<feature type="region of interest" description="Disordered" evidence="2">
    <location>
        <begin position="484"/>
        <end position="548"/>
    </location>
</feature>
<feature type="coiled-coil region" evidence="1">
    <location>
        <begin position="551"/>
        <end position="585"/>
    </location>
</feature>
<dbReference type="GO" id="GO:0030020">
    <property type="term" value="F:extracellular matrix structural constituent conferring tensile strength"/>
    <property type="evidence" value="ECO:0007669"/>
    <property type="project" value="TreeGrafter"/>
</dbReference>
<dbReference type="Pfam" id="PF01391">
    <property type="entry name" value="Collagen"/>
    <property type="match status" value="1"/>
</dbReference>
<dbReference type="EMBL" id="RJPS01000015">
    <property type="protein sequence ID" value="RSJ88328.1"/>
    <property type="molecule type" value="Genomic_DNA"/>
</dbReference>
<keyword evidence="1" id="KW-0175">Coiled coil</keyword>